<keyword evidence="2" id="KW-1185">Reference proteome</keyword>
<accession>A0ACA9RRD2</accession>
<comment type="caution">
    <text evidence="1">The sequence shown here is derived from an EMBL/GenBank/DDBJ whole genome shotgun (WGS) entry which is preliminary data.</text>
</comment>
<dbReference type="Proteomes" id="UP000789920">
    <property type="component" value="Unassembled WGS sequence"/>
</dbReference>
<feature type="non-terminal residue" evidence="1">
    <location>
        <position position="1"/>
    </location>
</feature>
<evidence type="ECO:0000313" key="2">
    <source>
        <dbReference type="Proteomes" id="UP000789920"/>
    </source>
</evidence>
<evidence type="ECO:0000313" key="1">
    <source>
        <dbReference type="EMBL" id="CAG8806187.1"/>
    </source>
</evidence>
<protein>
    <submittedName>
        <fullName evidence="1">11711_t:CDS:1</fullName>
    </submittedName>
</protein>
<feature type="non-terminal residue" evidence="1">
    <location>
        <position position="102"/>
    </location>
</feature>
<proteinExistence type="predicted"/>
<dbReference type="EMBL" id="CAJVQC010066182">
    <property type="protein sequence ID" value="CAG8806187.1"/>
    <property type="molecule type" value="Genomic_DNA"/>
</dbReference>
<organism evidence="1 2">
    <name type="scientific">Racocetra persica</name>
    <dbReference type="NCBI Taxonomy" id="160502"/>
    <lineage>
        <taxon>Eukaryota</taxon>
        <taxon>Fungi</taxon>
        <taxon>Fungi incertae sedis</taxon>
        <taxon>Mucoromycota</taxon>
        <taxon>Glomeromycotina</taxon>
        <taxon>Glomeromycetes</taxon>
        <taxon>Diversisporales</taxon>
        <taxon>Gigasporaceae</taxon>
        <taxon>Racocetra</taxon>
    </lineage>
</organism>
<name>A0ACA9RRD2_9GLOM</name>
<sequence length="102" mass="11957">LNEIPYINKTSDSFIFSFTDQSNPILSRVIVRKNDKAIWSDKYHGPCFGNFDLCMQSNHGISKRNDYYCKITNLHQFTVKEYEVLAFEDSNSRENVALKRIQ</sequence>
<gene>
    <name evidence="1" type="ORF">RPERSI_LOCUS22104</name>
</gene>
<reference evidence="1" key="1">
    <citation type="submission" date="2021-06" db="EMBL/GenBank/DDBJ databases">
        <authorList>
            <person name="Kallberg Y."/>
            <person name="Tangrot J."/>
            <person name="Rosling A."/>
        </authorList>
    </citation>
    <scope>NUCLEOTIDE SEQUENCE</scope>
    <source>
        <strain evidence="1">MA461A</strain>
    </source>
</reference>